<dbReference type="AlphaFoldDB" id="A0A5C8NI96"/>
<gene>
    <name evidence="2" type="ORF">FHP06_10805</name>
</gene>
<proteinExistence type="predicted"/>
<name>A0A5C8NI96_9ACTN</name>
<dbReference type="GO" id="GO:0032259">
    <property type="term" value="P:methylation"/>
    <property type="evidence" value="ECO:0007669"/>
    <property type="project" value="UniProtKB-KW"/>
</dbReference>
<protein>
    <submittedName>
        <fullName evidence="2">Methyltransferase domain-containing protein</fullName>
    </submittedName>
</protein>
<dbReference type="InterPro" id="IPR013216">
    <property type="entry name" value="Methyltransf_11"/>
</dbReference>
<sequence length="213" mass="21929">MAIKLVQRLLSRQLGNPSGLLGGVVANQLNERNGASITAAVDALGCTGGERVADIGFGGGIGLGLLLDAVGADGRVHGIEPSPSMVARARKTYASQVAGGQLVLADGAMDSLPVEDGELDGWISLNTIYFIPKLEEAFAEAARVLAPSGRGVLGVADPDWLGRQPFAEHGFIVRPLDEVTGMLEAAGLAVDVKTLARPGSDVSYNLLICTRAG</sequence>
<feature type="domain" description="Methyltransferase type 11" evidence="1">
    <location>
        <begin position="54"/>
        <end position="151"/>
    </location>
</feature>
<dbReference type="GO" id="GO:0008757">
    <property type="term" value="F:S-adenosylmethionine-dependent methyltransferase activity"/>
    <property type="evidence" value="ECO:0007669"/>
    <property type="project" value="InterPro"/>
</dbReference>
<evidence type="ECO:0000313" key="2">
    <source>
        <dbReference type="EMBL" id="TXL60902.1"/>
    </source>
</evidence>
<keyword evidence="2" id="KW-0489">Methyltransferase</keyword>
<dbReference type="RefSeq" id="WP_147686602.1">
    <property type="nucleotide sequence ID" value="NZ_VDUX01000004.1"/>
</dbReference>
<evidence type="ECO:0000259" key="1">
    <source>
        <dbReference type="Pfam" id="PF08241"/>
    </source>
</evidence>
<accession>A0A5C8NI96</accession>
<dbReference type="EMBL" id="VDUX01000004">
    <property type="protein sequence ID" value="TXL60902.1"/>
    <property type="molecule type" value="Genomic_DNA"/>
</dbReference>
<dbReference type="Pfam" id="PF08241">
    <property type="entry name" value="Methyltransf_11"/>
    <property type="match status" value="1"/>
</dbReference>
<reference evidence="2 3" key="1">
    <citation type="submission" date="2019-06" db="EMBL/GenBank/DDBJ databases">
        <title>Aeromicrobium sp. nov., isolated from a maize field.</title>
        <authorList>
            <person name="Lin S.-Y."/>
            <person name="Tsai C.-F."/>
            <person name="Young C.-C."/>
        </authorList>
    </citation>
    <scope>NUCLEOTIDE SEQUENCE [LARGE SCALE GENOMIC DNA]</scope>
    <source>
        <strain evidence="2 3">CC-CFT486</strain>
    </source>
</reference>
<dbReference type="Proteomes" id="UP000321571">
    <property type="component" value="Unassembled WGS sequence"/>
</dbReference>
<evidence type="ECO:0000313" key="3">
    <source>
        <dbReference type="Proteomes" id="UP000321571"/>
    </source>
</evidence>
<dbReference type="SUPFAM" id="SSF53335">
    <property type="entry name" value="S-adenosyl-L-methionine-dependent methyltransferases"/>
    <property type="match status" value="1"/>
</dbReference>
<keyword evidence="3" id="KW-1185">Reference proteome</keyword>
<dbReference type="Gene3D" id="3.40.50.150">
    <property type="entry name" value="Vaccinia Virus protein VP39"/>
    <property type="match status" value="1"/>
</dbReference>
<keyword evidence="2" id="KW-0808">Transferase</keyword>
<dbReference type="InterPro" id="IPR029063">
    <property type="entry name" value="SAM-dependent_MTases_sf"/>
</dbReference>
<organism evidence="2 3">
    <name type="scientific">Aeromicrobium terrae</name>
    <dbReference type="NCBI Taxonomy" id="2498846"/>
    <lineage>
        <taxon>Bacteria</taxon>
        <taxon>Bacillati</taxon>
        <taxon>Actinomycetota</taxon>
        <taxon>Actinomycetes</taxon>
        <taxon>Propionibacteriales</taxon>
        <taxon>Nocardioidaceae</taxon>
        <taxon>Aeromicrobium</taxon>
    </lineage>
</organism>
<dbReference type="CDD" id="cd02440">
    <property type="entry name" value="AdoMet_MTases"/>
    <property type="match status" value="1"/>
</dbReference>
<dbReference type="OrthoDB" id="529208at2"/>
<comment type="caution">
    <text evidence="2">The sequence shown here is derived from an EMBL/GenBank/DDBJ whole genome shotgun (WGS) entry which is preliminary data.</text>
</comment>